<name>A0A5C1A5B2_9BACT</name>
<evidence type="ECO:0000256" key="5">
    <source>
        <dbReference type="PROSITE-ProRule" id="PRU10141"/>
    </source>
</evidence>
<dbReference type="GO" id="GO:0004674">
    <property type="term" value="F:protein serine/threonine kinase activity"/>
    <property type="evidence" value="ECO:0007669"/>
    <property type="project" value="UniProtKB-KW"/>
</dbReference>
<dbReference type="Gene3D" id="3.30.450.20">
    <property type="entry name" value="PAS domain"/>
    <property type="match status" value="1"/>
</dbReference>
<keyword evidence="2 5" id="KW-0547">Nucleotide-binding</keyword>
<feature type="domain" description="Protein kinase" evidence="7">
    <location>
        <begin position="71"/>
        <end position="365"/>
    </location>
</feature>
<keyword evidence="1" id="KW-0808">Transferase</keyword>
<feature type="domain" description="PAS" evidence="8">
    <location>
        <begin position="392"/>
        <end position="444"/>
    </location>
</feature>
<organism evidence="9 10">
    <name type="scientific">Limnoglobus roseus</name>
    <dbReference type="NCBI Taxonomy" id="2598579"/>
    <lineage>
        <taxon>Bacteria</taxon>
        <taxon>Pseudomonadati</taxon>
        <taxon>Planctomycetota</taxon>
        <taxon>Planctomycetia</taxon>
        <taxon>Gemmatales</taxon>
        <taxon>Gemmataceae</taxon>
        <taxon>Limnoglobus</taxon>
    </lineage>
</organism>
<dbReference type="InterPro" id="IPR000014">
    <property type="entry name" value="PAS"/>
</dbReference>
<evidence type="ECO:0000259" key="8">
    <source>
        <dbReference type="PROSITE" id="PS50112"/>
    </source>
</evidence>
<dbReference type="InterPro" id="IPR013655">
    <property type="entry name" value="PAS_fold_3"/>
</dbReference>
<evidence type="ECO:0000313" key="9">
    <source>
        <dbReference type="EMBL" id="QEL14311.1"/>
    </source>
</evidence>
<dbReference type="KEGG" id="lrs:PX52LOC_01183"/>
<evidence type="ECO:0000256" key="1">
    <source>
        <dbReference type="ARBA" id="ARBA00022679"/>
    </source>
</evidence>
<keyword evidence="3 9" id="KW-0418">Kinase</keyword>
<feature type="compositionally biased region" description="Basic and acidic residues" evidence="6">
    <location>
        <begin position="14"/>
        <end position="27"/>
    </location>
</feature>
<dbReference type="PROSITE" id="PS00107">
    <property type="entry name" value="PROTEIN_KINASE_ATP"/>
    <property type="match status" value="1"/>
</dbReference>
<dbReference type="SUPFAM" id="SSF56112">
    <property type="entry name" value="Protein kinase-like (PK-like)"/>
    <property type="match status" value="1"/>
</dbReference>
<protein>
    <submittedName>
        <fullName evidence="9">Serine/threonine protein kinase</fullName>
    </submittedName>
</protein>
<sequence length="501" mass="56057">MSRSDSPAAADPGSMHDPDPLAHVDPNKTLDMEATGSVLEDPGQILNIDAVIVPGTETHTTTIRNQPSSRFELRTEVGRGGMGEVHSCADIHLGRDVVAKILHEKYCRRPEVIARFREEIRITGQLEHPGVVPVYEAGVMPDGRPFFVMQRVWGLTLRKTLDERPNPGEGRSRMLKVFEQICHTIAYAHTQRIIHRDLNPSNIMVGLFGQVKVMDWGLAKSLDEGNRTRVITLLGELDTADPDGSDPGDSGVHTQVGSIMGTPAYMPPEQAKGEIDHLDERCDVFGLGAILCEILTGQPPYVAPTAKRTLQLAIQSNPEDAFSRLDNCHADHDLVSLAKACLAPDPAHRPRDAGVVMDRLTHYFDMVLRQAEWDLGRFFDLSLDLFCIAGFDGRFRRVNENFSRVLGYSMAELTADPFIVFVHPDDRDRTAAMMARLREALPVRDFRNRYLDHNGKYRWFEWTAKSIPKDDVIFAVAREVTKEVALEERLKELEAWAAAHG</sequence>
<dbReference type="InterPro" id="IPR017441">
    <property type="entry name" value="Protein_kinase_ATP_BS"/>
</dbReference>
<dbReference type="PROSITE" id="PS50011">
    <property type="entry name" value="PROTEIN_KINASE_DOM"/>
    <property type="match status" value="1"/>
</dbReference>
<dbReference type="Pfam" id="PF00069">
    <property type="entry name" value="Pkinase"/>
    <property type="match status" value="1"/>
</dbReference>
<dbReference type="CDD" id="cd14014">
    <property type="entry name" value="STKc_PknB_like"/>
    <property type="match status" value="1"/>
</dbReference>
<keyword evidence="9" id="KW-0723">Serine/threonine-protein kinase</keyword>
<evidence type="ECO:0000259" key="7">
    <source>
        <dbReference type="PROSITE" id="PS50011"/>
    </source>
</evidence>
<evidence type="ECO:0000256" key="4">
    <source>
        <dbReference type="ARBA" id="ARBA00022840"/>
    </source>
</evidence>
<dbReference type="NCBIfam" id="TIGR00229">
    <property type="entry name" value="sensory_box"/>
    <property type="match status" value="1"/>
</dbReference>
<evidence type="ECO:0000256" key="6">
    <source>
        <dbReference type="SAM" id="MobiDB-lite"/>
    </source>
</evidence>
<dbReference type="Proteomes" id="UP000324974">
    <property type="component" value="Chromosome"/>
</dbReference>
<dbReference type="GO" id="GO:0005524">
    <property type="term" value="F:ATP binding"/>
    <property type="evidence" value="ECO:0007669"/>
    <property type="project" value="UniProtKB-UniRule"/>
</dbReference>
<dbReference type="PROSITE" id="PS50112">
    <property type="entry name" value="PAS"/>
    <property type="match status" value="1"/>
</dbReference>
<dbReference type="SUPFAM" id="SSF55785">
    <property type="entry name" value="PYP-like sensor domain (PAS domain)"/>
    <property type="match status" value="1"/>
</dbReference>
<dbReference type="Gene3D" id="1.10.510.10">
    <property type="entry name" value="Transferase(Phosphotransferase) domain 1"/>
    <property type="match status" value="1"/>
</dbReference>
<dbReference type="InterPro" id="IPR035965">
    <property type="entry name" value="PAS-like_dom_sf"/>
</dbReference>
<dbReference type="CDD" id="cd00130">
    <property type="entry name" value="PAS"/>
    <property type="match status" value="1"/>
</dbReference>
<dbReference type="PANTHER" id="PTHR43289">
    <property type="entry name" value="MITOGEN-ACTIVATED PROTEIN KINASE KINASE KINASE 20-RELATED"/>
    <property type="match status" value="1"/>
</dbReference>
<feature type="binding site" evidence="5">
    <location>
        <position position="100"/>
    </location>
    <ligand>
        <name>ATP</name>
        <dbReference type="ChEBI" id="CHEBI:30616"/>
    </ligand>
</feature>
<evidence type="ECO:0000256" key="2">
    <source>
        <dbReference type="ARBA" id="ARBA00022741"/>
    </source>
</evidence>
<evidence type="ECO:0000256" key="3">
    <source>
        <dbReference type="ARBA" id="ARBA00022777"/>
    </source>
</evidence>
<dbReference type="OrthoDB" id="6111975at2"/>
<dbReference type="Gene3D" id="3.30.200.20">
    <property type="entry name" value="Phosphorylase Kinase, domain 1"/>
    <property type="match status" value="1"/>
</dbReference>
<dbReference type="Pfam" id="PF08447">
    <property type="entry name" value="PAS_3"/>
    <property type="match status" value="1"/>
</dbReference>
<proteinExistence type="predicted"/>
<evidence type="ECO:0000313" key="10">
    <source>
        <dbReference type="Proteomes" id="UP000324974"/>
    </source>
</evidence>
<keyword evidence="10" id="KW-1185">Reference proteome</keyword>
<dbReference type="InterPro" id="IPR011009">
    <property type="entry name" value="Kinase-like_dom_sf"/>
</dbReference>
<keyword evidence="4 5" id="KW-0067">ATP-binding</keyword>
<dbReference type="RefSeq" id="WP_149109212.1">
    <property type="nucleotide sequence ID" value="NZ_CP042425.1"/>
</dbReference>
<dbReference type="AlphaFoldDB" id="A0A5C1A5B2"/>
<dbReference type="EMBL" id="CP042425">
    <property type="protein sequence ID" value="QEL14311.1"/>
    <property type="molecule type" value="Genomic_DNA"/>
</dbReference>
<dbReference type="InterPro" id="IPR000719">
    <property type="entry name" value="Prot_kinase_dom"/>
</dbReference>
<gene>
    <name evidence="9" type="ORF">PX52LOC_01183</name>
</gene>
<accession>A0A5C1A5B2</accession>
<reference evidence="10" key="1">
    <citation type="submission" date="2019-08" db="EMBL/GenBank/DDBJ databases">
        <title>Limnoglobus roseus gen. nov., sp. nov., a novel freshwater planctomycete with a giant genome from the family Gemmataceae.</title>
        <authorList>
            <person name="Kulichevskaya I.S."/>
            <person name="Naumoff D.G."/>
            <person name="Miroshnikov K."/>
            <person name="Ivanova A."/>
            <person name="Philippov D.A."/>
            <person name="Hakobyan A."/>
            <person name="Rijpstra I.C."/>
            <person name="Sinninghe Damste J.S."/>
            <person name="Liesack W."/>
            <person name="Dedysh S.N."/>
        </authorList>
    </citation>
    <scope>NUCLEOTIDE SEQUENCE [LARGE SCALE GENOMIC DNA]</scope>
    <source>
        <strain evidence="10">PX52</strain>
    </source>
</reference>
<feature type="region of interest" description="Disordered" evidence="6">
    <location>
        <begin position="1"/>
        <end position="27"/>
    </location>
</feature>
<dbReference type="PANTHER" id="PTHR43289:SF6">
    <property type="entry name" value="SERINE_THREONINE-PROTEIN KINASE NEKL-3"/>
    <property type="match status" value="1"/>
</dbReference>